<feature type="non-terminal residue" evidence="2">
    <location>
        <position position="1"/>
    </location>
</feature>
<feature type="compositionally biased region" description="Basic residues" evidence="1">
    <location>
        <begin position="389"/>
        <end position="400"/>
    </location>
</feature>
<proteinExistence type="predicted"/>
<protein>
    <submittedName>
        <fullName evidence="2">Beta-ureidopropionase</fullName>
        <ecNumber evidence="2">3.5.1.6</ecNumber>
    </submittedName>
</protein>
<keyword evidence="2" id="KW-0378">Hydrolase</keyword>
<feature type="compositionally biased region" description="Basic and acidic residues" evidence="1">
    <location>
        <begin position="318"/>
        <end position="329"/>
    </location>
</feature>
<feature type="region of interest" description="Disordered" evidence="1">
    <location>
        <begin position="1"/>
        <end position="410"/>
    </location>
</feature>
<feature type="compositionally biased region" description="Basic residues" evidence="1">
    <location>
        <begin position="237"/>
        <end position="265"/>
    </location>
</feature>
<name>A0A6J4U3V2_9BACT</name>
<feature type="non-terminal residue" evidence="2">
    <location>
        <position position="410"/>
    </location>
</feature>
<feature type="compositionally biased region" description="Basic residues" evidence="1">
    <location>
        <begin position="197"/>
        <end position="214"/>
    </location>
</feature>
<feature type="compositionally biased region" description="Gly residues" evidence="1">
    <location>
        <begin position="295"/>
        <end position="307"/>
    </location>
</feature>
<dbReference type="AlphaFoldDB" id="A0A6J4U3V2"/>
<sequence>ASRPPHQRPPPPRRPRRTRRDRRHARRRRHPARPLRRGPRRPRHAPRLDGGGRPGSPGRRPRDDDRPAAGAGGGAGGAARLPPRLCPPGRPLRRPTRRPRRPRGGPHPERPWGGDPAADRGRQLDQRGGRPLRAGDDRLRRRRRPLRARLRLRPDRPRREPLRGRAAADRLPRRRGEPARPGRRLPGAAHRAGPRAGGRRGGGRRRRGDRRHHLVGGDHFGPRRPRRPFADAAPARRPGRRRPPDRRRRAVRPRNLRRGRHRRPDRGRAEQHQHHPRQGRLLGRLPPPQRAPVGQAGGPPGGDGGSRGRPPRRRDRRRPLLDERADPLRARGRRRRADGGRRPGHPRPHALVGRRPRRQVRPGILPGRDDLRPLGQRPQPLRGRVLHPGGRRGRRQRAAPRRACASGSTV</sequence>
<evidence type="ECO:0000256" key="1">
    <source>
        <dbReference type="SAM" id="MobiDB-lite"/>
    </source>
</evidence>
<feature type="compositionally biased region" description="Basic residues" evidence="1">
    <location>
        <begin position="330"/>
        <end position="360"/>
    </location>
</feature>
<feature type="compositionally biased region" description="Basic and acidic residues" evidence="1">
    <location>
        <begin position="106"/>
        <end position="139"/>
    </location>
</feature>
<reference evidence="2" key="1">
    <citation type="submission" date="2020-02" db="EMBL/GenBank/DDBJ databases">
        <authorList>
            <person name="Meier V. D."/>
        </authorList>
    </citation>
    <scope>NUCLEOTIDE SEQUENCE</scope>
    <source>
        <strain evidence="2">AVDCRST_MAG59</strain>
    </source>
</reference>
<evidence type="ECO:0000313" key="2">
    <source>
        <dbReference type="EMBL" id="CAA9539715.1"/>
    </source>
</evidence>
<feature type="compositionally biased region" description="Basic residues" evidence="1">
    <location>
        <begin position="140"/>
        <end position="151"/>
    </location>
</feature>
<dbReference type="EC" id="3.5.1.6" evidence="2"/>
<feature type="compositionally biased region" description="Basic residues" evidence="1">
    <location>
        <begin position="91"/>
        <end position="104"/>
    </location>
</feature>
<accession>A0A6J4U3V2</accession>
<feature type="compositionally biased region" description="Basic and acidic residues" evidence="1">
    <location>
        <begin position="152"/>
        <end position="180"/>
    </location>
</feature>
<feature type="compositionally biased region" description="Basic residues" evidence="1">
    <location>
        <begin position="11"/>
        <end position="45"/>
    </location>
</feature>
<gene>
    <name evidence="2" type="ORF">AVDCRST_MAG59-675</name>
</gene>
<dbReference type="GO" id="GO:0003837">
    <property type="term" value="F:beta-ureidopropionase activity"/>
    <property type="evidence" value="ECO:0007669"/>
    <property type="project" value="UniProtKB-EC"/>
</dbReference>
<dbReference type="EMBL" id="CADCWF010000035">
    <property type="protein sequence ID" value="CAA9539715.1"/>
    <property type="molecule type" value="Genomic_DNA"/>
</dbReference>
<organism evidence="2">
    <name type="scientific">uncultured Thermomicrobiales bacterium</name>
    <dbReference type="NCBI Taxonomy" id="1645740"/>
    <lineage>
        <taxon>Bacteria</taxon>
        <taxon>Pseudomonadati</taxon>
        <taxon>Thermomicrobiota</taxon>
        <taxon>Thermomicrobia</taxon>
        <taxon>Thermomicrobiales</taxon>
        <taxon>environmental samples</taxon>
    </lineage>
</organism>